<feature type="region of interest" description="Disordered" evidence="3">
    <location>
        <begin position="402"/>
        <end position="431"/>
    </location>
</feature>
<dbReference type="Proteomes" id="UP001651158">
    <property type="component" value="Unassembled WGS sequence"/>
</dbReference>
<keyword evidence="1 2" id="KW-1015">Disulfide bond</keyword>
<dbReference type="CDD" id="cd00041">
    <property type="entry name" value="CUB"/>
    <property type="match status" value="1"/>
</dbReference>
<feature type="region of interest" description="Disordered" evidence="3">
    <location>
        <begin position="923"/>
        <end position="972"/>
    </location>
</feature>
<feature type="compositionally biased region" description="Low complexity" evidence="3">
    <location>
        <begin position="630"/>
        <end position="645"/>
    </location>
</feature>
<comment type="caution">
    <text evidence="6">The sequence shown here is derived from an EMBL/GenBank/DDBJ whole genome shotgun (WGS) entry which is preliminary data.</text>
</comment>
<feature type="compositionally biased region" description="Pro residues" evidence="3">
    <location>
        <begin position="791"/>
        <end position="802"/>
    </location>
</feature>
<evidence type="ECO:0000256" key="2">
    <source>
        <dbReference type="PROSITE-ProRule" id="PRU00124"/>
    </source>
</evidence>
<keyword evidence="7" id="KW-1185">Reference proteome</keyword>
<dbReference type="SMART" id="SM00042">
    <property type="entry name" value="CUB"/>
    <property type="match status" value="1"/>
</dbReference>
<dbReference type="SUPFAM" id="SSF49854">
    <property type="entry name" value="Spermadhesin, CUB domain"/>
    <property type="match status" value="1"/>
</dbReference>
<dbReference type="InterPro" id="IPR000859">
    <property type="entry name" value="CUB_dom"/>
</dbReference>
<evidence type="ECO:0000256" key="1">
    <source>
        <dbReference type="ARBA" id="ARBA00023157"/>
    </source>
</evidence>
<feature type="region of interest" description="Disordered" evidence="3">
    <location>
        <begin position="789"/>
        <end position="864"/>
    </location>
</feature>
<evidence type="ECO:0000259" key="5">
    <source>
        <dbReference type="PROSITE" id="PS01180"/>
    </source>
</evidence>
<name>A0ABR4Q3Y9_9CEST</name>
<feature type="transmembrane region" description="Helical" evidence="4">
    <location>
        <begin position="582"/>
        <end position="604"/>
    </location>
</feature>
<feature type="region of interest" description="Disordered" evidence="3">
    <location>
        <begin position="1123"/>
        <end position="1193"/>
    </location>
</feature>
<dbReference type="PANTHER" id="PTHR47537">
    <property type="entry name" value="CUBILIN"/>
    <property type="match status" value="1"/>
</dbReference>
<accession>A0ABR4Q3Y9</accession>
<dbReference type="Pfam" id="PF00431">
    <property type="entry name" value="CUB"/>
    <property type="match status" value="1"/>
</dbReference>
<dbReference type="PROSITE" id="PS50068">
    <property type="entry name" value="LDLRA_2"/>
    <property type="match status" value="1"/>
</dbReference>
<dbReference type="Gene3D" id="2.60.120.290">
    <property type="entry name" value="Spermadhesin, CUB domain"/>
    <property type="match status" value="1"/>
</dbReference>
<protein>
    <submittedName>
        <fullName evidence="6">Neuropilin and tolloid-like protein 1</fullName>
    </submittedName>
</protein>
<dbReference type="InterPro" id="IPR002172">
    <property type="entry name" value="LDrepeatLR_classA_rpt"/>
</dbReference>
<dbReference type="EMBL" id="JAKROA010000013">
    <property type="protein sequence ID" value="KAL5104329.1"/>
    <property type="molecule type" value="Genomic_DNA"/>
</dbReference>
<comment type="caution">
    <text evidence="2">Lacks conserved residue(s) required for the propagation of feature annotation.</text>
</comment>
<dbReference type="PANTHER" id="PTHR47537:SF2">
    <property type="entry name" value="CUBILIN"/>
    <property type="match status" value="1"/>
</dbReference>
<keyword evidence="4" id="KW-0472">Membrane</keyword>
<dbReference type="InterPro" id="IPR036055">
    <property type="entry name" value="LDL_receptor-like_sf"/>
</dbReference>
<feature type="region of interest" description="Disordered" evidence="3">
    <location>
        <begin position="1052"/>
        <end position="1107"/>
    </location>
</feature>
<evidence type="ECO:0000256" key="4">
    <source>
        <dbReference type="SAM" id="Phobius"/>
    </source>
</evidence>
<dbReference type="Gene3D" id="4.10.400.10">
    <property type="entry name" value="Low-density Lipoprotein Receptor"/>
    <property type="match status" value="1"/>
</dbReference>
<feature type="compositionally biased region" description="Low complexity" evidence="3">
    <location>
        <begin position="402"/>
        <end position="424"/>
    </location>
</feature>
<dbReference type="SUPFAM" id="SSF57424">
    <property type="entry name" value="LDL receptor-like module"/>
    <property type="match status" value="1"/>
</dbReference>
<dbReference type="PROSITE" id="PS01180">
    <property type="entry name" value="CUB"/>
    <property type="match status" value="1"/>
</dbReference>
<gene>
    <name evidence="6" type="ORF">TcWFU_008034</name>
</gene>
<evidence type="ECO:0000313" key="7">
    <source>
        <dbReference type="Proteomes" id="UP001651158"/>
    </source>
</evidence>
<keyword evidence="4" id="KW-1133">Transmembrane helix</keyword>
<evidence type="ECO:0000313" key="6">
    <source>
        <dbReference type="EMBL" id="KAL5104329.1"/>
    </source>
</evidence>
<dbReference type="SMART" id="SM00192">
    <property type="entry name" value="LDLa"/>
    <property type="match status" value="1"/>
</dbReference>
<feature type="disulfide bond" evidence="2">
    <location>
        <begin position="512"/>
        <end position="530"/>
    </location>
</feature>
<feature type="compositionally biased region" description="Low complexity" evidence="3">
    <location>
        <begin position="736"/>
        <end position="747"/>
    </location>
</feature>
<feature type="domain" description="CUB" evidence="5">
    <location>
        <begin position="103"/>
        <end position="226"/>
    </location>
</feature>
<feature type="disulfide bond" evidence="2">
    <location>
        <begin position="505"/>
        <end position="517"/>
    </location>
</feature>
<feature type="compositionally biased region" description="Basic and acidic residues" evidence="3">
    <location>
        <begin position="1052"/>
        <end position="1072"/>
    </location>
</feature>
<proteinExistence type="predicted"/>
<sequence>MRLALISTIPLLPMNSTKLQVLIWTLLVVFTSRTFSNLNYTTITPTTRIISPILNRHRRVASTAGVEDLLPQTEVCKEFVESKVVLKGAKAASPADIFNNLSIGKDFAMTGRKYAKNYVFQSPNYPRNYPNSIECFKLIVAPTQDHRIYLQISQPFAVEPDSLCAMDFLEVRDGAFGFSPLIGRFCSRLPPPENEEIRSTSRYLWLRFRSDSTLPHDGFKAMFHFQKVGDGQESYEDPRPKMLRRYNVIHLSEDEQWTMRSEFLTKQLDYVSTEERQLPLEAVFDIRSPPETHILLHVHHFQVPLIAAWSCDLDYLAKRKAIKYCDFHSGLGSARADIFTEKSSNIIQVKQYTPSVPDPASYIDGTHTFIEIYTDGKTVSESSPPCPRVDRFCIASVHTDLSDASSSSSSSSSASSPDASSSSDKNGGDGHVRRQFLVQSPRLVARLVVAKPSKPSRSTTEIGHVGVPEDGVDPFETAKTLDIFSMLPNFTFTLTTLSPRADGVCAPNQRACDEAYCIQTSHWCDGVINCPLGQDEGDAACNPEKTGVVENVEETDSTDMSEKDRAALERAMEEKEDLEKHAAIIGSISLTLIVVTIICMFFAIRRKRKEATHHVIEVKLPSDLDSPHLSGANANSSNKNTTSSSLHPSKLLPTDVIIDLEDIENEPVFSSSGDALLGREPGPTQKGILGPTGLFANHNWDRKMSPPVTKAFGLSANSKSPSAKPGKSRTDLFRHQQIQQQQQQKAQRGTWQSDVNLIQHSQIHNSRGKLHRGDSAQTADGVANFRYMQPQLPPRLGNPPPAAVASKTRQPWSLRQQQQQQREEHHNRSRSRGHHHHHHHRHHHRHRRRQQQQKQSDKERHQPQQSVLLLRQKTNSTDVPDSSHQESHVLNCRMLTEQQRTFSLATSRFRLYDSRELALYGGGFSSSESDSRSSSSSSTSSASSSRLTDSTGSSSTSCSSNSTTTTSFCPRKRVPRGYRGYENLMPYSIRLKTFRSMPDVTRATGPPTIISGGGVGGGSGGGGYQFAVSCGHKDCRDYYRLQALRSDLQMERRRPEKMGVEKPALFREREIELTPSSEDDDEGGVQNANSREGGDSGEKAIPLPNPIASDAYSVHGLSDAISVESSKDERSGSEATRSAVTDVSDESARQSSYTSTNSPISPRPPSRVSSANRPLSRVASLSKRLDSPASSRSRRNSGLYIVYNFPGRPLVLVSPIGSLHVPPLYRNVPPPPTTSRSSVGMHLAALTLTFRDYDAAGPSPPPLLQPS</sequence>
<feature type="region of interest" description="Disordered" evidence="3">
    <location>
        <begin position="713"/>
        <end position="751"/>
    </location>
</feature>
<dbReference type="InterPro" id="IPR053207">
    <property type="entry name" value="Non-NMDA_GluR_Accessory"/>
</dbReference>
<feature type="region of interest" description="Disordered" evidence="3">
    <location>
        <begin position="622"/>
        <end position="648"/>
    </location>
</feature>
<dbReference type="InterPro" id="IPR035914">
    <property type="entry name" value="Sperma_CUB_dom_sf"/>
</dbReference>
<evidence type="ECO:0000256" key="3">
    <source>
        <dbReference type="SAM" id="MobiDB-lite"/>
    </source>
</evidence>
<keyword evidence="4" id="KW-0812">Transmembrane</keyword>
<feature type="compositionally biased region" description="Basic residues" evidence="3">
    <location>
        <begin position="827"/>
        <end position="851"/>
    </location>
</feature>
<organism evidence="6 7">
    <name type="scientific">Taenia crassiceps</name>
    <dbReference type="NCBI Taxonomy" id="6207"/>
    <lineage>
        <taxon>Eukaryota</taxon>
        <taxon>Metazoa</taxon>
        <taxon>Spiralia</taxon>
        <taxon>Lophotrochozoa</taxon>
        <taxon>Platyhelminthes</taxon>
        <taxon>Cestoda</taxon>
        <taxon>Eucestoda</taxon>
        <taxon>Cyclophyllidea</taxon>
        <taxon>Taeniidae</taxon>
        <taxon>Taenia</taxon>
    </lineage>
</organism>
<reference evidence="6 7" key="1">
    <citation type="journal article" date="2022" name="Front. Cell. Infect. Microbiol.">
        <title>The Genomes of Two Strains of Taenia crassiceps the Animal Model for the Study of Human Cysticercosis.</title>
        <authorList>
            <person name="Bobes R.J."/>
            <person name="Estrada K."/>
            <person name="Rios-Valencia D.G."/>
            <person name="Calderon-Gallegos A."/>
            <person name="de la Torre P."/>
            <person name="Carrero J.C."/>
            <person name="Sanchez-Flores A."/>
            <person name="Laclette J.P."/>
        </authorList>
    </citation>
    <scope>NUCLEOTIDE SEQUENCE [LARGE SCALE GENOMIC DNA]</scope>
    <source>
        <strain evidence="6">WFUcys</strain>
    </source>
</reference>
<feature type="compositionally biased region" description="Low complexity" evidence="3">
    <location>
        <begin position="925"/>
        <end position="967"/>
    </location>
</feature>